<sequence>MKDFRKERIGVANAARLLGVSVNELKDAIRNEGRLRGVIMPKPIICGAGAGHYQFYAGDIMDCAAQLKMKTPRAMPN</sequence>
<dbReference type="RefSeq" id="WP_379913684.1">
    <property type="nucleotide sequence ID" value="NZ_JBHSWE010000002.1"/>
</dbReference>
<proteinExistence type="predicted"/>
<reference evidence="2" key="1">
    <citation type="journal article" date="2019" name="Int. J. Syst. Evol. Microbiol.">
        <title>The Global Catalogue of Microorganisms (GCM) 10K type strain sequencing project: providing services to taxonomists for standard genome sequencing and annotation.</title>
        <authorList>
            <consortium name="The Broad Institute Genomics Platform"/>
            <consortium name="The Broad Institute Genome Sequencing Center for Infectious Disease"/>
            <person name="Wu L."/>
            <person name="Ma J."/>
        </authorList>
    </citation>
    <scope>NUCLEOTIDE SEQUENCE [LARGE SCALE GENOMIC DNA]</scope>
    <source>
        <strain evidence="2">NBRC 111756</strain>
    </source>
</reference>
<gene>
    <name evidence="1" type="ORF">ACFQDL_31195</name>
</gene>
<keyword evidence="2" id="KW-1185">Reference proteome</keyword>
<evidence type="ECO:0000313" key="2">
    <source>
        <dbReference type="Proteomes" id="UP001596422"/>
    </source>
</evidence>
<evidence type="ECO:0000313" key="1">
    <source>
        <dbReference type="EMBL" id="MFC6674066.1"/>
    </source>
</evidence>
<evidence type="ECO:0008006" key="3">
    <source>
        <dbReference type="Google" id="ProtNLM"/>
    </source>
</evidence>
<comment type="caution">
    <text evidence="1">The sequence shown here is derived from an EMBL/GenBank/DDBJ whole genome shotgun (WGS) entry which is preliminary data.</text>
</comment>
<protein>
    <recommendedName>
        <fullName evidence="3">DNA-binding protein</fullName>
    </recommendedName>
</protein>
<accession>A0ABW2A978</accession>
<dbReference type="Proteomes" id="UP001596422">
    <property type="component" value="Unassembled WGS sequence"/>
</dbReference>
<organism evidence="1 2">
    <name type="scientific">Marinobacterium aestuariivivens</name>
    <dbReference type="NCBI Taxonomy" id="1698799"/>
    <lineage>
        <taxon>Bacteria</taxon>
        <taxon>Pseudomonadati</taxon>
        <taxon>Pseudomonadota</taxon>
        <taxon>Gammaproteobacteria</taxon>
        <taxon>Oceanospirillales</taxon>
        <taxon>Oceanospirillaceae</taxon>
        <taxon>Marinobacterium</taxon>
    </lineage>
</organism>
<name>A0ABW2A978_9GAMM</name>
<dbReference type="EMBL" id="JBHSWE010000002">
    <property type="protein sequence ID" value="MFC6674066.1"/>
    <property type="molecule type" value="Genomic_DNA"/>
</dbReference>